<keyword evidence="4" id="KW-1185">Reference proteome</keyword>
<feature type="compositionally biased region" description="Pro residues" evidence="1">
    <location>
        <begin position="743"/>
        <end position="755"/>
    </location>
</feature>
<dbReference type="InterPro" id="IPR038726">
    <property type="entry name" value="PDDEXK_AddAB-type"/>
</dbReference>
<dbReference type="InterPro" id="IPR014153">
    <property type="entry name" value="Ds_break_AddB"/>
</dbReference>
<evidence type="ECO:0000313" key="4">
    <source>
        <dbReference type="Proteomes" id="UP000481327"/>
    </source>
</evidence>
<dbReference type="Gene3D" id="3.90.320.10">
    <property type="match status" value="1"/>
</dbReference>
<dbReference type="OrthoDB" id="9780606at2"/>
<dbReference type="InterPro" id="IPR011335">
    <property type="entry name" value="Restrct_endonuc-II-like"/>
</dbReference>
<name>A0A7C9KY90_9SPHN</name>
<dbReference type="Pfam" id="PF12705">
    <property type="entry name" value="PDDEXK_1"/>
    <property type="match status" value="1"/>
</dbReference>
<dbReference type="EMBL" id="WIOL01000002">
    <property type="protein sequence ID" value="MQT16668.1"/>
    <property type="molecule type" value="Genomic_DNA"/>
</dbReference>
<dbReference type="InterPro" id="IPR011604">
    <property type="entry name" value="PDDEXK-like_dom_sf"/>
</dbReference>
<evidence type="ECO:0000313" key="3">
    <source>
        <dbReference type="EMBL" id="MQT16668.1"/>
    </source>
</evidence>
<comment type="caution">
    <text evidence="3">The sequence shown here is derived from an EMBL/GenBank/DDBJ whole genome shotgun (WGS) entry which is preliminary data.</text>
</comment>
<reference evidence="3 4" key="1">
    <citation type="submission" date="2019-09" db="EMBL/GenBank/DDBJ databases">
        <title>Polymorphobacter sp. isolated from a lake in China.</title>
        <authorList>
            <person name="Liu Z."/>
        </authorList>
    </citation>
    <scope>NUCLEOTIDE SEQUENCE [LARGE SCALE GENOMIC DNA]</scope>
    <source>
        <strain evidence="3 4">D40P</strain>
    </source>
</reference>
<dbReference type="SUPFAM" id="SSF52540">
    <property type="entry name" value="P-loop containing nucleoside triphosphate hydrolases"/>
    <property type="match status" value="1"/>
</dbReference>
<accession>A0A7C9KY90</accession>
<sequence>MSARRRVSAKPKPCLPPPDALAGGSGVSAGHRLFTIAPHVAFVDALALGLVARAGGDALALANTQVLLPNRRAVRTLTDAFVRHSGGGLLLPRLTPVGDIGDDSFDRFASGDSVLPPAVPLLQRRLELARLVRQLPAGRDAGRSAVEALRLGDALGATLDALLAAEIAPDHLKTVLADTDLASHWQATLAFLDLVITHWPAARDAAGGSDGGTRTGALIDAMLARWRSVPPPGLVVAAGITGSSPPIVRLLAGVLALPQGLVVLPGLDTDMSDAGCARWAAIACRAADLDLLGRDAEEHPQYALKALLARLRRDRDDVADWGVTTDFDGPAGRTPRVQAAMAPADAADGWHSGITDAGGAFAGVTTVEAATPAEEAQVIALALRRALETPGQRAALVTPDRQLARRVAAHCRRWGLDIDDSAGTPLRLTPPGTLALALVEAMAQGFAPVALLAVLKHPLVAAGDDRGAWLAQVRRLDRTLRGVRPPPGLEMVGEAVDAFVADRRRRLRRENAEATAIAAAEAADVALIAWWRTAAVALEPLAGVADARPGLTLPDLAAALRDAGGALAGEKLWSGIAGRALADLVDRLELHGASFGAFDTSEAPALVAALLDGAVRPAWGGHPRIAILGPLEAQLQRTDLMILGGLNEGTWPGRPAPDPWLAPAIRTRLGLAGLARDIGLAAHDFVSGLGAPQVLLTRSRRDASAPLVPSRFWLRLQAFTGGLAPDSELLALARRLDGQGQPEPVPPPRPAPPAARRPQTLYVTDVDTLIADPFAFYARAMLGLRPLDPLDQDPTAATRGTRIHEVMEDWIGSGGGSLDRLDQLTEAMLLAEGRQFPLLRALWAPRARRALRWAGEQVHAREADGWHPLAAEAGGALTLANGIIVQGRADRVDRDGEGRLAIIDYKTGKAPSPRRVREHAANQLTLLMAMAMTGQLRTRAGGVPRGLPHAIAYWEMGGGKPPGEIVDALKGKPPIDLADHIDAALAVIVGVTDAYLLGTAPFRADLNPNLAWGDYNHLSRVAEWLDRPRGRST</sequence>
<evidence type="ECO:0000256" key="1">
    <source>
        <dbReference type="SAM" id="MobiDB-lite"/>
    </source>
</evidence>
<proteinExistence type="predicted"/>
<gene>
    <name evidence="3" type="primary">addB</name>
    <name evidence="3" type="ORF">F3168_05260</name>
</gene>
<feature type="domain" description="PD-(D/E)XK endonuclease-like" evidence="2">
    <location>
        <begin position="763"/>
        <end position="962"/>
    </location>
</feature>
<dbReference type="InterPro" id="IPR027417">
    <property type="entry name" value="P-loop_NTPase"/>
</dbReference>
<dbReference type="AlphaFoldDB" id="A0A7C9KY90"/>
<dbReference type="Proteomes" id="UP000481327">
    <property type="component" value="Unassembled WGS sequence"/>
</dbReference>
<protein>
    <submittedName>
        <fullName evidence="3">Double-strand break repair protein AddB</fullName>
    </submittedName>
</protein>
<dbReference type="SUPFAM" id="SSF52980">
    <property type="entry name" value="Restriction endonuclease-like"/>
    <property type="match status" value="1"/>
</dbReference>
<dbReference type="NCBIfam" id="TIGR02786">
    <property type="entry name" value="addB_alphas"/>
    <property type="match status" value="1"/>
</dbReference>
<feature type="region of interest" description="Disordered" evidence="1">
    <location>
        <begin position="738"/>
        <end position="757"/>
    </location>
</feature>
<evidence type="ECO:0000259" key="2">
    <source>
        <dbReference type="Pfam" id="PF12705"/>
    </source>
</evidence>
<organism evidence="3 4">
    <name type="scientific">Sandarakinorhabdus fusca</name>
    <dbReference type="NCBI Taxonomy" id="1439888"/>
    <lineage>
        <taxon>Bacteria</taxon>
        <taxon>Pseudomonadati</taxon>
        <taxon>Pseudomonadota</taxon>
        <taxon>Alphaproteobacteria</taxon>
        <taxon>Sphingomonadales</taxon>
        <taxon>Sphingosinicellaceae</taxon>
        <taxon>Sandarakinorhabdus</taxon>
    </lineage>
</organism>